<protein>
    <recommendedName>
        <fullName evidence="4">Late sexual development protein</fullName>
    </recommendedName>
</protein>
<evidence type="ECO:0008006" key="4">
    <source>
        <dbReference type="Google" id="ProtNLM"/>
    </source>
</evidence>
<dbReference type="EMBL" id="KV878582">
    <property type="protein sequence ID" value="OJJ64813.1"/>
    <property type="molecule type" value="Genomic_DNA"/>
</dbReference>
<dbReference type="STRING" id="1036612.A0A1L9TZY2"/>
<sequence>MHFSSNLLALIPILPLALAAPTEWSDADADVETAALLPDGLPFPSPEQLQKIEQGAHGTLPGLPLPTTNISTTGTSNLQLLAFQEFVEVAFFHELVGNITRNVDGYGFATDVDREFALRSLQTIIAQEQVHALTANDALGHFGIKPIEPCQYNFPVTTLNDAIALATTFTSHSIATLQDISERFAASGDAALVRMATSIVGNKGSQHGWLRVFQDKYPSELPTMTTSDVNLGFTWAQSFALPGSCPNIGDIKLRTFLPLEVVTRPEARTHKIRISWTHGPDDKKDDLLWLAYINQLNVPVVVPVQVISCDGAKSTAIATLPYDEFLLNGLTVAAVVNRRGPFVNAAAVAQSTVYGPAMFIIE</sequence>
<dbReference type="VEuPathDB" id="FungiDB:ASPSYDRAFT_345962"/>
<accession>A0A1L9TZY2</accession>
<evidence type="ECO:0000313" key="2">
    <source>
        <dbReference type="EMBL" id="OJJ64813.1"/>
    </source>
</evidence>
<dbReference type="Pfam" id="PF13668">
    <property type="entry name" value="Ferritin_2"/>
    <property type="match status" value="1"/>
</dbReference>
<gene>
    <name evidence="2" type="ORF">ASPSYDRAFT_345962</name>
</gene>
<dbReference type="GeneID" id="63761334"/>
<reference evidence="3" key="1">
    <citation type="journal article" date="2017" name="Genome Biol.">
        <title>Comparative genomics reveals high biological diversity and specific adaptations in the industrially and medically important fungal genus Aspergillus.</title>
        <authorList>
            <person name="de Vries R.P."/>
            <person name="Riley R."/>
            <person name="Wiebenga A."/>
            <person name="Aguilar-Osorio G."/>
            <person name="Amillis S."/>
            <person name="Uchima C.A."/>
            <person name="Anderluh G."/>
            <person name="Asadollahi M."/>
            <person name="Askin M."/>
            <person name="Barry K."/>
            <person name="Battaglia E."/>
            <person name="Bayram O."/>
            <person name="Benocci T."/>
            <person name="Braus-Stromeyer S.A."/>
            <person name="Caldana C."/>
            <person name="Canovas D."/>
            <person name="Cerqueira G.C."/>
            <person name="Chen F."/>
            <person name="Chen W."/>
            <person name="Choi C."/>
            <person name="Clum A."/>
            <person name="Dos Santos R.A."/>
            <person name="Damasio A.R."/>
            <person name="Diallinas G."/>
            <person name="Emri T."/>
            <person name="Fekete E."/>
            <person name="Flipphi M."/>
            <person name="Freyberg S."/>
            <person name="Gallo A."/>
            <person name="Gournas C."/>
            <person name="Habgood R."/>
            <person name="Hainaut M."/>
            <person name="Harispe M.L."/>
            <person name="Henrissat B."/>
            <person name="Hilden K.S."/>
            <person name="Hope R."/>
            <person name="Hossain A."/>
            <person name="Karabika E."/>
            <person name="Karaffa L."/>
            <person name="Karanyi Z."/>
            <person name="Krasevec N."/>
            <person name="Kuo A."/>
            <person name="Kusch H."/>
            <person name="LaButti K."/>
            <person name="Lagendijk E.L."/>
            <person name="Lapidus A."/>
            <person name="Levasseur A."/>
            <person name="Lindquist E."/>
            <person name="Lipzen A."/>
            <person name="Logrieco A.F."/>
            <person name="MacCabe A."/>
            <person name="Maekelae M.R."/>
            <person name="Malavazi I."/>
            <person name="Melin P."/>
            <person name="Meyer V."/>
            <person name="Mielnichuk N."/>
            <person name="Miskei M."/>
            <person name="Molnar A.P."/>
            <person name="Mule G."/>
            <person name="Ngan C.Y."/>
            <person name="Orejas M."/>
            <person name="Orosz E."/>
            <person name="Ouedraogo J.P."/>
            <person name="Overkamp K.M."/>
            <person name="Park H.-S."/>
            <person name="Perrone G."/>
            <person name="Piumi F."/>
            <person name="Punt P.J."/>
            <person name="Ram A.F."/>
            <person name="Ramon A."/>
            <person name="Rauscher S."/>
            <person name="Record E."/>
            <person name="Riano-Pachon D.M."/>
            <person name="Robert V."/>
            <person name="Roehrig J."/>
            <person name="Ruller R."/>
            <person name="Salamov A."/>
            <person name="Salih N.S."/>
            <person name="Samson R.A."/>
            <person name="Sandor E."/>
            <person name="Sanguinetti M."/>
            <person name="Schuetze T."/>
            <person name="Sepcic K."/>
            <person name="Shelest E."/>
            <person name="Sherlock G."/>
            <person name="Sophianopoulou V."/>
            <person name="Squina F.M."/>
            <person name="Sun H."/>
            <person name="Susca A."/>
            <person name="Todd R.B."/>
            <person name="Tsang A."/>
            <person name="Unkles S.E."/>
            <person name="van de Wiele N."/>
            <person name="van Rossen-Uffink D."/>
            <person name="Oliveira J.V."/>
            <person name="Vesth T.C."/>
            <person name="Visser J."/>
            <person name="Yu J.-H."/>
            <person name="Zhou M."/>
            <person name="Andersen M.R."/>
            <person name="Archer D.B."/>
            <person name="Baker S.E."/>
            <person name="Benoit I."/>
            <person name="Brakhage A.A."/>
            <person name="Braus G.H."/>
            <person name="Fischer R."/>
            <person name="Frisvad J.C."/>
            <person name="Goldman G.H."/>
            <person name="Houbraken J."/>
            <person name="Oakley B."/>
            <person name="Pocsi I."/>
            <person name="Scazzocchio C."/>
            <person name="Seiboth B."/>
            <person name="vanKuyk P.A."/>
            <person name="Wortman J."/>
            <person name="Dyer P.S."/>
            <person name="Grigoriev I.V."/>
        </authorList>
    </citation>
    <scope>NUCLEOTIDE SEQUENCE [LARGE SCALE GENOMIC DNA]</scope>
    <source>
        <strain evidence="3">CBS 593.65</strain>
    </source>
</reference>
<organism evidence="2 3">
    <name type="scientific">Aspergillus sydowii CBS 593.65</name>
    <dbReference type="NCBI Taxonomy" id="1036612"/>
    <lineage>
        <taxon>Eukaryota</taxon>
        <taxon>Fungi</taxon>
        <taxon>Dikarya</taxon>
        <taxon>Ascomycota</taxon>
        <taxon>Pezizomycotina</taxon>
        <taxon>Eurotiomycetes</taxon>
        <taxon>Eurotiomycetidae</taxon>
        <taxon>Eurotiales</taxon>
        <taxon>Aspergillaceae</taxon>
        <taxon>Aspergillus</taxon>
        <taxon>Aspergillus subgen. Nidulantes</taxon>
    </lineage>
</organism>
<evidence type="ECO:0000313" key="3">
    <source>
        <dbReference type="Proteomes" id="UP000184356"/>
    </source>
</evidence>
<proteinExistence type="predicted"/>
<dbReference type="RefSeq" id="XP_040708619.1">
    <property type="nucleotide sequence ID" value="XM_040845261.1"/>
</dbReference>
<dbReference type="OrthoDB" id="5293813at2759"/>
<feature type="chain" id="PRO_5012566936" description="Late sexual development protein" evidence="1">
    <location>
        <begin position="20"/>
        <end position="362"/>
    </location>
</feature>
<keyword evidence="3" id="KW-1185">Reference proteome</keyword>
<name>A0A1L9TZY2_9EURO</name>
<feature type="signal peptide" evidence="1">
    <location>
        <begin position="1"/>
        <end position="19"/>
    </location>
</feature>
<dbReference type="Proteomes" id="UP000184356">
    <property type="component" value="Unassembled WGS sequence"/>
</dbReference>
<dbReference type="AlphaFoldDB" id="A0A1L9TZY2"/>
<keyword evidence="1" id="KW-0732">Signal</keyword>
<evidence type="ECO:0000256" key="1">
    <source>
        <dbReference type="SAM" id="SignalP"/>
    </source>
</evidence>